<reference evidence="2 3" key="1">
    <citation type="submission" date="2018-09" db="EMBL/GenBank/DDBJ databases">
        <title>Mesorhizobium carmichaelinearum sp. nov. isolated from Carmichaelinea spp. root nodules in New Zealand.</title>
        <authorList>
            <person name="De Meyer S.E."/>
        </authorList>
    </citation>
    <scope>NUCLEOTIDE SEQUENCE [LARGE SCALE GENOMIC DNA]</scope>
    <source>
        <strain evidence="2 3">LMG 28313</strain>
    </source>
</reference>
<evidence type="ECO:0000313" key="2">
    <source>
        <dbReference type="EMBL" id="RJT28550.1"/>
    </source>
</evidence>
<dbReference type="InterPro" id="IPR052345">
    <property type="entry name" value="Rad_response_metalloprotease"/>
</dbReference>
<keyword evidence="3" id="KW-1185">Reference proteome</keyword>
<evidence type="ECO:0000313" key="3">
    <source>
        <dbReference type="Proteomes" id="UP000275530"/>
    </source>
</evidence>
<feature type="domain" description="IrrE N-terminal-like" evidence="1">
    <location>
        <begin position="138"/>
        <end position="236"/>
    </location>
</feature>
<proteinExistence type="predicted"/>
<evidence type="ECO:0000259" key="1">
    <source>
        <dbReference type="Pfam" id="PF06114"/>
    </source>
</evidence>
<dbReference type="Proteomes" id="UP000275530">
    <property type="component" value="Unassembled WGS sequence"/>
</dbReference>
<sequence length="317" mass="35745">MGKYLRIPVDALGDFDDSTGVADMRLRSSSHPDMFYSSEMRVRLVTDFLTNEAGPDNRNIQIEMKATTDNLRSIDDTSLVVRRLFHLEQEIDPIRDISRAISDSGLAHVIKLRGLGVDGACVSVNNVNLIFVSAQYIPRMRFTVAHELAHIIFGHCRSRPIIDENIFEDEAGMADDEKLANAFASCLLMPVFGITRFISAFKSLFEQKDDSISSVEIAYIARFFGVSFEAAGNRLEQTRIIDRGVTARLLTEIRKSFESAESYMRTLPAKDNYDEIPVLSPALKLFVKSRIEDGVYSVSRVANIFGYTVNEVYEFIR</sequence>
<dbReference type="PANTHER" id="PTHR43236">
    <property type="entry name" value="ANTITOXIN HIGA1"/>
    <property type="match status" value="1"/>
</dbReference>
<gene>
    <name evidence="2" type="ORF">D3242_31825</name>
</gene>
<comment type="caution">
    <text evidence="2">The sequence shown here is derived from an EMBL/GenBank/DDBJ whole genome shotgun (WGS) entry which is preliminary data.</text>
</comment>
<dbReference type="EMBL" id="QZXA01000020">
    <property type="protein sequence ID" value="RJT28550.1"/>
    <property type="molecule type" value="Genomic_DNA"/>
</dbReference>
<name>A0A6M7TA43_9HYPH</name>
<dbReference type="Gene3D" id="1.10.10.2910">
    <property type="match status" value="1"/>
</dbReference>
<protein>
    <submittedName>
        <fullName evidence="2">ImmA/IrrE family metallo-endopeptidase</fullName>
    </submittedName>
</protein>
<dbReference type="PANTHER" id="PTHR43236:SF1">
    <property type="entry name" value="BLL7220 PROTEIN"/>
    <property type="match status" value="1"/>
</dbReference>
<dbReference type="InterPro" id="IPR010359">
    <property type="entry name" value="IrrE_HExxH"/>
</dbReference>
<dbReference type="AlphaFoldDB" id="A0A6M7TA43"/>
<accession>A0A6M7TA43</accession>
<organism evidence="2 3">
    <name type="scientific">Mesorhizobium jarvisii</name>
    <dbReference type="NCBI Taxonomy" id="1777867"/>
    <lineage>
        <taxon>Bacteria</taxon>
        <taxon>Pseudomonadati</taxon>
        <taxon>Pseudomonadota</taxon>
        <taxon>Alphaproteobacteria</taxon>
        <taxon>Hyphomicrobiales</taxon>
        <taxon>Phyllobacteriaceae</taxon>
        <taxon>Mesorhizobium</taxon>
    </lineage>
</organism>
<dbReference type="Pfam" id="PF06114">
    <property type="entry name" value="Peptidase_M78"/>
    <property type="match status" value="1"/>
</dbReference>